<organism evidence="2">
    <name type="scientific">bioreactor metagenome</name>
    <dbReference type="NCBI Taxonomy" id="1076179"/>
    <lineage>
        <taxon>unclassified sequences</taxon>
        <taxon>metagenomes</taxon>
        <taxon>ecological metagenomes</taxon>
    </lineage>
</organism>
<feature type="transmembrane region" description="Helical" evidence="1">
    <location>
        <begin position="200"/>
        <end position="218"/>
    </location>
</feature>
<feature type="transmembrane region" description="Helical" evidence="1">
    <location>
        <begin position="513"/>
        <end position="530"/>
    </location>
</feature>
<feature type="transmembrane region" description="Helical" evidence="1">
    <location>
        <begin position="307"/>
        <end position="324"/>
    </location>
</feature>
<reference evidence="2" key="1">
    <citation type="submission" date="2019-08" db="EMBL/GenBank/DDBJ databases">
        <authorList>
            <person name="Kucharzyk K."/>
            <person name="Murdoch R.W."/>
            <person name="Higgins S."/>
            <person name="Loffler F."/>
        </authorList>
    </citation>
    <scope>NUCLEOTIDE SEQUENCE</scope>
</reference>
<feature type="transmembrane region" description="Helical" evidence="1">
    <location>
        <begin position="253"/>
        <end position="273"/>
    </location>
</feature>
<feature type="transmembrane region" description="Helical" evidence="1">
    <location>
        <begin position="31"/>
        <end position="48"/>
    </location>
</feature>
<feature type="transmembrane region" description="Helical" evidence="1">
    <location>
        <begin position="428"/>
        <end position="451"/>
    </location>
</feature>
<feature type="transmembrane region" description="Helical" evidence="1">
    <location>
        <begin position="78"/>
        <end position="96"/>
    </location>
</feature>
<feature type="transmembrane region" description="Helical" evidence="1">
    <location>
        <begin position="116"/>
        <end position="149"/>
    </location>
</feature>
<evidence type="ECO:0000256" key="1">
    <source>
        <dbReference type="SAM" id="Phobius"/>
    </source>
</evidence>
<feature type="transmembrane region" description="Helical" evidence="1">
    <location>
        <begin position="331"/>
        <end position="349"/>
    </location>
</feature>
<keyword evidence="1" id="KW-0472">Membrane</keyword>
<dbReference type="AlphaFoldDB" id="A0A644XLN7"/>
<feature type="transmembrane region" description="Helical" evidence="1">
    <location>
        <begin position="472"/>
        <end position="493"/>
    </location>
</feature>
<dbReference type="EMBL" id="VSSQ01002736">
    <property type="protein sequence ID" value="MPM17116.1"/>
    <property type="molecule type" value="Genomic_DNA"/>
</dbReference>
<proteinExistence type="predicted"/>
<feature type="transmembrane region" description="Helical" evidence="1">
    <location>
        <begin position="401"/>
        <end position="422"/>
    </location>
</feature>
<comment type="caution">
    <text evidence="2">The sequence shown here is derived from an EMBL/GenBank/DDBJ whole genome shotgun (WGS) entry which is preliminary data.</text>
</comment>
<evidence type="ECO:0000313" key="2">
    <source>
        <dbReference type="EMBL" id="MPM17116.1"/>
    </source>
</evidence>
<keyword evidence="1" id="KW-0812">Transmembrane</keyword>
<sequence>MLLFLPVFLTLIFTILIQVVGRSRIPLGTKWLILTAIAVLLWGTTMAMQMKLSLTQTIGHWLPSGQSAETLAFTLDRASWTLSMALLSMLVGIILTDTGRLGTSQNLSEWTQLLMLTFLGLVAVLANSPLAFLLTWTLIDLVEIVVLVGIHPKDELPVQTIAVFGSRFAGTVFVLLAMVLGYQNGSSLALSQASGTPLTLLVFGAALRLGVVPLHLPYTMDINLRRSLGSALRLIPPLAAFAFITRLPVVTNISGWLVFVLLFAVLGTLFGSIKWFSSKNELEGRPYWLMAFSSLALISLLNGKPEAAGYLGLIMAVLGSWTFLQSIELKWLKFLTPLAVLAMIGFPFTSSATLVGAFNQGGASATFFLVWIGLAFLSAGLVKFSVVQNSEQKSVETWQRLFYIAGMVFLLLVPWLVEIWYFSEWTNLSGLVSGLATAILLGIILALTYSAKVRAAIIPKLNQRFFDLTKKIGLILERFFHFDWFYLFIGFFVNLVERMLNSINAILEGEGGILWALVFLVLLISLLSSVRGG</sequence>
<feature type="transmembrane region" description="Helical" evidence="1">
    <location>
        <begin position="161"/>
        <end position="180"/>
    </location>
</feature>
<gene>
    <name evidence="2" type="ORF">SDC9_63501</name>
</gene>
<feature type="transmembrane region" description="Helical" evidence="1">
    <location>
        <begin position="361"/>
        <end position="381"/>
    </location>
</feature>
<keyword evidence="1" id="KW-1133">Transmembrane helix</keyword>
<feature type="transmembrane region" description="Helical" evidence="1">
    <location>
        <begin position="230"/>
        <end position="247"/>
    </location>
</feature>
<accession>A0A644XLN7</accession>
<evidence type="ECO:0008006" key="3">
    <source>
        <dbReference type="Google" id="ProtNLM"/>
    </source>
</evidence>
<name>A0A644XLN7_9ZZZZ</name>
<protein>
    <recommendedName>
        <fullName evidence="3">NADH:quinone oxidoreductase/Mrp antiporter membrane subunit domain-containing protein</fullName>
    </recommendedName>
</protein>